<accession>A0A4P9C8D4</accession>
<keyword evidence="7 8" id="KW-0472">Membrane</keyword>
<dbReference type="FunFam" id="1.10.3470.10:FF:000001">
    <property type="entry name" value="Vitamin B12 ABC transporter permease BtuC"/>
    <property type="match status" value="1"/>
</dbReference>
<gene>
    <name evidence="9" type="ORF">CPZ25_010110</name>
</gene>
<dbReference type="CDD" id="cd06550">
    <property type="entry name" value="TM_ABC_iron-siderophores_like"/>
    <property type="match status" value="1"/>
</dbReference>
<keyword evidence="5 8" id="KW-0812">Transmembrane</keyword>
<dbReference type="RefSeq" id="WP_058693473.1">
    <property type="nucleotide sequence ID" value="NZ_CP029487.1"/>
</dbReference>
<sequence>MARDIKENRVKNPEDRPLGLVLALAAIIVIALILTALCVGRYHVPVIQAVKILLSQVFPITPTWDKTMYDVIINLRLPRVLAAVLVGGSLALAGATYQGMFKNPLVSPDLLGVSAGACVGAAVAILMGLGSGMTQVLAFAGGLLTVFVTTSIPKLMHRNSTMMLVLAGVIVGGFMNSIIGLTKYIADTDTQLPDMTYWQLGSIAKVTYPTLMAIAPIMIISGAVLIIMRWRINILSLGDNEARSLGVNLRFERGIAIICSTVLTASAVCMSGTIGWIGLVMPHLGRMVVGSNNVRLLPVTTLLSAGFLIIIDTLARTLTGGELPLGILTGFIGAPFFTWVLIKQRMSE</sequence>
<dbReference type="EMBL" id="CP029487">
    <property type="protein sequence ID" value="QCT71664.1"/>
    <property type="molecule type" value="Genomic_DNA"/>
</dbReference>
<evidence type="ECO:0000256" key="7">
    <source>
        <dbReference type="ARBA" id="ARBA00023136"/>
    </source>
</evidence>
<name>A0A4P9C8D4_EUBML</name>
<keyword evidence="6 8" id="KW-1133">Transmembrane helix</keyword>
<feature type="transmembrane region" description="Helical" evidence="8">
    <location>
        <begin position="206"/>
        <end position="227"/>
    </location>
</feature>
<feature type="transmembrane region" description="Helical" evidence="8">
    <location>
        <begin position="80"/>
        <end position="98"/>
    </location>
</feature>
<keyword evidence="4" id="KW-1003">Cell membrane</keyword>
<keyword evidence="10" id="KW-1185">Reference proteome</keyword>
<evidence type="ECO:0000256" key="1">
    <source>
        <dbReference type="ARBA" id="ARBA00004651"/>
    </source>
</evidence>
<dbReference type="GO" id="GO:0033214">
    <property type="term" value="P:siderophore-iron import into cell"/>
    <property type="evidence" value="ECO:0007669"/>
    <property type="project" value="TreeGrafter"/>
</dbReference>
<dbReference type="InterPro" id="IPR037294">
    <property type="entry name" value="ABC_BtuC-like"/>
</dbReference>
<evidence type="ECO:0000256" key="8">
    <source>
        <dbReference type="SAM" id="Phobius"/>
    </source>
</evidence>
<evidence type="ECO:0000256" key="4">
    <source>
        <dbReference type="ARBA" id="ARBA00022475"/>
    </source>
</evidence>
<proteinExistence type="inferred from homology"/>
<feature type="transmembrane region" description="Helical" evidence="8">
    <location>
        <begin position="255"/>
        <end position="281"/>
    </location>
</feature>
<evidence type="ECO:0000256" key="3">
    <source>
        <dbReference type="ARBA" id="ARBA00022448"/>
    </source>
</evidence>
<feature type="transmembrane region" description="Helical" evidence="8">
    <location>
        <begin position="293"/>
        <end position="311"/>
    </location>
</feature>
<evidence type="ECO:0000313" key="9">
    <source>
        <dbReference type="EMBL" id="QCT71664.1"/>
    </source>
</evidence>
<feature type="transmembrane region" description="Helical" evidence="8">
    <location>
        <begin position="20"/>
        <end position="44"/>
    </location>
</feature>
<keyword evidence="3" id="KW-0813">Transport</keyword>
<dbReference type="Gene3D" id="1.10.3470.10">
    <property type="entry name" value="ABC transporter involved in vitamin B12 uptake, BtuC"/>
    <property type="match status" value="1"/>
</dbReference>
<evidence type="ECO:0000256" key="6">
    <source>
        <dbReference type="ARBA" id="ARBA00022989"/>
    </source>
</evidence>
<dbReference type="InterPro" id="IPR000522">
    <property type="entry name" value="ABC_transptr_permease_BtuC"/>
</dbReference>
<dbReference type="KEGG" id="emt:CPZ25_010110"/>
<dbReference type="GO" id="GO:0022857">
    <property type="term" value="F:transmembrane transporter activity"/>
    <property type="evidence" value="ECO:0007669"/>
    <property type="project" value="InterPro"/>
</dbReference>
<evidence type="ECO:0000313" key="10">
    <source>
        <dbReference type="Proteomes" id="UP000218387"/>
    </source>
</evidence>
<dbReference type="SUPFAM" id="SSF81345">
    <property type="entry name" value="ABC transporter involved in vitamin B12 uptake, BtuC"/>
    <property type="match status" value="1"/>
</dbReference>
<feature type="transmembrane region" description="Helical" evidence="8">
    <location>
        <begin position="135"/>
        <end position="152"/>
    </location>
</feature>
<reference evidence="9 10" key="1">
    <citation type="submission" date="2018-05" db="EMBL/GenBank/DDBJ databases">
        <title>Genome comparison of Eubacterium sp.</title>
        <authorList>
            <person name="Feng Y."/>
            <person name="Sanchez-Andrea I."/>
            <person name="Stams A.J.M."/>
            <person name="De Vos W.M."/>
        </authorList>
    </citation>
    <scope>NUCLEOTIDE SEQUENCE [LARGE SCALE GENOMIC DNA]</scope>
    <source>
        <strain evidence="9 10">YI</strain>
    </source>
</reference>
<dbReference type="GO" id="GO:0005886">
    <property type="term" value="C:plasma membrane"/>
    <property type="evidence" value="ECO:0007669"/>
    <property type="project" value="UniProtKB-SubCell"/>
</dbReference>
<evidence type="ECO:0000256" key="2">
    <source>
        <dbReference type="ARBA" id="ARBA00007935"/>
    </source>
</evidence>
<feature type="transmembrane region" description="Helical" evidence="8">
    <location>
        <begin position="110"/>
        <end position="129"/>
    </location>
</feature>
<feature type="transmembrane region" description="Helical" evidence="8">
    <location>
        <begin position="323"/>
        <end position="342"/>
    </location>
</feature>
<protein>
    <submittedName>
        <fullName evidence="9">Iron ABC transporter permease</fullName>
    </submittedName>
</protein>
<dbReference type="AlphaFoldDB" id="A0A4P9C8D4"/>
<feature type="transmembrane region" description="Helical" evidence="8">
    <location>
        <begin position="164"/>
        <end position="186"/>
    </location>
</feature>
<dbReference type="Pfam" id="PF01032">
    <property type="entry name" value="FecCD"/>
    <property type="match status" value="1"/>
</dbReference>
<dbReference type="PANTHER" id="PTHR30472:SF70">
    <property type="entry name" value="MOLYBDATE IMPORT SYSTEM PERMEASE PROTEIN MOLB"/>
    <property type="match status" value="1"/>
</dbReference>
<comment type="subcellular location">
    <subcellularLocation>
        <location evidence="1">Cell membrane</location>
        <topology evidence="1">Multi-pass membrane protein</topology>
    </subcellularLocation>
</comment>
<evidence type="ECO:0000256" key="5">
    <source>
        <dbReference type="ARBA" id="ARBA00022692"/>
    </source>
</evidence>
<comment type="similarity">
    <text evidence="2">Belongs to the binding-protein-dependent transport system permease family. FecCD subfamily.</text>
</comment>
<dbReference type="Proteomes" id="UP000218387">
    <property type="component" value="Chromosome"/>
</dbReference>
<organism evidence="9 10">
    <name type="scientific">Eubacterium maltosivorans</name>
    <dbReference type="NCBI Taxonomy" id="2041044"/>
    <lineage>
        <taxon>Bacteria</taxon>
        <taxon>Bacillati</taxon>
        <taxon>Bacillota</taxon>
        <taxon>Clostridia</taxon>
        <taxon>Eubacteriales</taxon>
        <taxon>Eubacteriaceae</taxon>
        <taxon>Eubacterium</taxon>
    </lineage>
</organism>
<dbReference type="PANTHER" id="PTHR30472">
    <property type="entry name" value="FERRIC ENTEROBACTIN TRANSPORT SYSTEM PERMEASE PROTEIN"/>
    <property type="match status" value="1"/>
</dbReference>